<dbReference type="AlphaFoldDB" id="A0A8W7P3B7"/>
<organism evidence="1">
    <name type="scientific">Anopheles coluzzii</name>
    <name type="common">African malaria mosquito</name>
    <dbReference type="NCBI Taxonomy" id="1518534"/>
    <lineage>
        <taxon>Eukaryota</taxon>
        <taxon>Metazoa</taxon>
        <taxon>Ecdysozoa</taxon>
        <taxon>Arthropoda</taxon>
        <taxon>Hexapoda</taxon>
        <taxon>Insecta</taxon>
        <taxon>Pterygota</taxon>
        <taxon>Neoptera</taxon>
        <taxon>Endopterygota</taxon>
        <taxon>Diptera</taxon>
        <taxon>Nematocera</taxon>
        <taxon>Culicoidea</taxon>
        <taxon>Culicidae</taxon>
        <taxon>Anophelinae</taxon>
        <taxon>Anopheles</taxon>
    </lineage>
</organism>
<proteinExistence type="predicted"/>
<dbReference type="EnsemblMetazoa" id="ACOM024683-RA">
    <property type="protein sequence ID" value="ACOM024683-PA.1"/>
    <property type="gene ID" value="ACOM024683"/>
</dbReference>
<dbReference type="Proteomes" id="UP000075882">
    <property type="component" value="Unassembled WGS sequence"/>
</dbReference>
<reference evidence="1" key="1">
    <citation type="submission" date="2022-08" db="UniProtKB">
        <authorList>
            <consortium name="EnsemblMetazoa"/>
        </authorList>
    </citation>
    <scope>IDENTIFICATION</scope>
</reference>
<protein>
    <submittedName>
        <fullName evidence="1">Uncharacterized protein</fullName>
    </submittedName>
</protein>
<accession>A0A8W7P3B7</accession>
<name>A0A8W7P3B7_ANOCL</name>
<evidence type="ECO:0000313" key="1">
    <source>
        <dbReference type="EnsemblMetazoa" id="ACOM024683-PA.1"/>
    </source>
</evidence>
<sequence>MLRKLLRRIFCPCSRKPSKESEEHETPEEAIVQELVVGTPTVDGKKRPVSSCYEEEQISPTCVRTGRCRRNANGTSADTPIKQECDQ</sequence>